<name>A0A3Q2CEJ0_CYPVA</name>
<dbReference type="PANTHER" id="PTHR35075">
    <property type="entry name" value="A-KINASE ANCHOR PROTEIN 14"/>
    <property type="match status" value="1"/>
</dbReference>
<dbReference type="PANTHER" id="PTHR35075:SF1">
    <property type="entry name" value="A-KINASE ANCHOR PROTEIN 14"/>
    <property type="match status" value="1"/>
</dbReference>
<dbReference type="Proteomes" id="UP000265020">
    <property type="component" value="Unassembled WGS sequence"/>
</dbReference>
<dbReference type="STRING" id="28743.ENSCVAP00000003431"/>
<organism evidence="1 2">
    <name type="scientific">Cyprinodon variegatus</name>
    <name type="common">Sheepshead minnow</name>
    <dbReference type="NCBI Taxonomy" id="28743"/>
    <lineage>
        <taxon>Eukaryota</taxon>
        <taxon>Metazoa</taxon>
        <taxon>Chordata</taxon>
        <taxon>Craniata</taxon>
        <taxon>Vertebrata</taxon>
        <taxon>Euteleostomi</taxon>
        <taxon>Actinopterygii</taxon>
        <taxon>Neopterygii</taxon>
        <taxon>Teleostei</taxon>
        <taxon>Neoteleostei</taxon>
        <taxon>Acanthomorphata</taxon>
        <taxon>Ovalentaria</taxon>
        <taxon>Atherinomorphae</taxon>
        <taxon>Cyprinodontiformes</taxon>
        <taxon>Cyprinodontidae</taxon>
        <taxon>Cyprinodon</taxon>
    </lineage>
</organism>
<sequence length="177" mass="20608">MERNSCEMNEKAEFSVLIKVLQEERLREKKEEVDNASLFTSDNIEWATCKGFNIEVGKQQIEAYIKTWEIRPCWIYSIEFFRTGQEDGFTIYLYEVILMAPTSRKPISERVSVYFAAEISKEEAETRPVKVRFILESCRVIHTPGKNRFNEKWLTNITETKACLANISTSSFPSIPT</sequence>
<dbReference type="GeneTree" id="ENSGT00390000003444"/>
<protein>
    <submittedName>
        <fullName evidence="1">Si:dkeyp-81f3.4</fullName>
    </submittedName>
</protein>
<dbReference type="InterPro" id="IPR025663">
    <property type="entry name" value="AKAP_28"/>
</dbReference>
<evidence type="ECO:0000313" key="2">
    <source>
        <dbReference type="Proteomes" id="UP000265020"/>
    </source>
</evidence>
<dbReference type="Pfam" id="PF14469">
    <property type="entry name" value="AKAP28"/>
    <property type="match status" value="1"/>
</dbReference>
<dbReference type="InterPro" id="IPR053084">
    <property type="entry name" value="AKAP"/>
</dbReference>
<evidence type="ECO:0000313" key="1">
    <source>
        <dbReference type="Ensembl" id="ENSCVAP00000003431.1"/>
    </source>
</evidence>
<keyword evidence="2" id="KW-1185">Reference proteome</keyword>
<accession>A0A3Q2CEJ0</accession>
<proteinExistence type="predicted"/>
<dbReference type="GO" id="GO:0034237">
    <property type="term" value="F:protein kinase A regulatory subunit binding"/>
    <property type="evidence" value="ECO:0007669"/>
    <property type="project" value="TreeGrafter"/>
</dbReference>
<dbReference type="Ensembl" id="ENSCVAT00000010060.1">
    <property type="protein sequence ID" value="ENSCVAP00000003431.1"/>
    <property type="gene ID" value="ENSCVAG00000004600.1"/>
</dbReference>
<reference evidence="1" key="1">
    <citation type="submission" date="2025-08" db="UniProtKB">
        <authorList>
            <consortium name="Ensembl"/>
        </authorList>
    </citation>
    <scope>IDENTIFICATION</scope>
</reference>
<dbReference type="GO" id="GO:0005952">
    <property type="term" value="C:cAMP-dependent protein kinase complex"/>
    <property type="evidence" value="ECO:0007669"/>
    <property type="project" value="TreeGrafter"/>
</dbReference>
<reference evidence="1" key="2">
    <citation type="submission" date="2025-09" db="UniProtKB">
        <authorList>
            <consortium name="Ensembl"/>
        </authorList>
    </citation>
    <scope>IDENTIFICATION</scope>
</reference>
<dbReference type="AlphaFoldDB" id="A0A3Q2CEJ0"/>
<dbReference type="OMA" id="YIETWEL"/>